<dbReference type="GO" id="GO:0006508">
    <property type="term" value="P:proteolysis"/>
    <property type="evidence" value="ECO:0007669"/>
    <property type="project" value="UniProtKB-KW"/>
</dbReference>
<evidence type="ECO:0000313" key="1">
    <source>
        <dbReference type="EMBL" id="QDB73296.1"/>
    </source>
</evidence>
<dbReference type="Proteomes" id="UP000318470">
    <property type="component" value="Segment"/>
</dbReference>
<keyword evidence="2" id="KW-1185">Reference proteome</keyword>
<dbReference type="RefSeq" id="YP_009845770.1">
    <property type="nucleotide sequence ID" value="NC_048765.1"/>
</dbReference>
<proteinExistence type="predicted"/>
<protein>
    <submittedName>
        <fullName evidence="1">ATP-dependent Clp protease proteolytic subunit</fullName>
    </submittedName>
</protein>
<dbReference type="GO" id="GO:0008233">
    <property type="term" value="F:peptidase activity"/>
    <property type="evidence" value="ECO:0007669"/>
    <property type="project" value="UniProtKB-KW"/>
</dbReference>
<dbReference type="EMBL" id="MK795384">
    <property type="protein sequence ID" value="QDB73296.1"/>
    <property type="molecule type" value="Genomic_DNA"/>
</dbReference>
<keyword evidence="1" id="KW-0645">Protease</keyword>
<organism evidence="1 2">
    <name type="scientific">Vibrio phage VAP7</name>
    <dbReference type="NCBI Taxonomy" id="2584487"/>
    <lineage>
        <taxon>Viruses</taxon>
        <taxon>Duplodnaviria</taxon>
        <taxon>Heunggongvirae</taxon>
        <taxon>Uroviricota</taxon>
        <taxon>Caudoviricetes</taxon>
        <taxon>Pantevenvirales</taxon>
        <taxon>Ackermannviridae</taxon>
        <taxon>Vapseptimavirus</taxon>
        <taxon>Vapseptimavirus VAP7</taxon>
    </lineage>
</organism>
<reference evidence="1 2" key="1">
    <citation type="submission" date="2019-04" db="EMBL/GenBank/DDBJ databases">
        <authorList>
            <person name="Gao M."/>
            <person name="Bai C."/>
            <person name="Tong Y."/>
            <person name="Xu X."/>
        </authorList>
    </citation>
    <scope>NUCLEOTIDE SEQUENCE [LARGE SCALE GENOMIC DNA]</scope>
    <source>
        <strain evidence="1 2">Vibrio alginolyticus VA1</strain>
    </source>
</reference>
<sequence length="189" mass="22027">MSKPIITTTVKVDNEIPIKQLIDNVVIRNHYTTKIQNLSRQEPMFMYDMHLMRFCLGRAIGHSALMRKFFLNGLQVQMDNEQITNGQWNNCLSVLSTLAHRKNFIRECQINRKDEHNSRVLTASELERDICRMPMKIDTGAIEFILIDDMQTSMRNTADRNSPVRTFARINPDHLYGNFPNLKGIIVFQ</sequence>
<keyword evidence="1" id="KW-0378">Hydrolase</keyword>
<evidence type="ECO:0000313" key="2">
    <source>
        <dbReference type="Proteomes" id="UP000318470"/>
    </source>
</evidence>
<accession>A0A4Y5TXC5</accession>
<dbReference type="GeneID" id="55616133"/>
<dbReference type="KEGG" id="vg:55616133"/>
<name>A0A4Y5TXC5_9CAUD</name>